<dbReference type="GO" id="GO:0051382">
    <property type="term" value="P:kinetochore assembly"/>
    <property type="evidence" value="ECO:0007669"/>
    <property type="project" value="InterPro"/>
</dbReference>
<feature type="non-terminal residue" evidence="9">
    <location>
        <position position="1"/>
    </location>
</feature>
<feature type="domain" description="Mif2/CENP-C cupin" evidence="8">
    <location>
        <begin position="124"/>
        <end position="207"/>
    </location>
</feature>
<comment type="caution">
    <text evidence="9">The sequence shown here is derived from an EMBL/GenBank/DDBJ whole genome shotgun (WGS) entry which is preliminary data.</text>
</comment>
<sequence>MSSASLEPLSASPFPQESSVSGEGLQLSDQKLRVVDTRIAALERELEELKAQRSVIDGQREKHTQPSTPGPKMAAINPEQGWDDNTPSDVTVLDYRNGQEVKQCVAWTAKMVNPQLVDNQSWSFHRICENDDFIAAGQLVIPPNGLKPRKATKDNTYIFFVIEGAVNLKVHKSSLILAPGSMFMVPRGNTYSIENISQRNARLLFTQARKTMEDADECIIAQQNVRKGPQKPSGGVQLGTSRGHGRSPLVPDSAGDLLPLATRV</sequence>
<comment type="subcellular location">
    <subcellularLocation>
        <location evidence="1">Nucleus</location>
    </subcellularLocation>
</comment>
<dbReference type="CDD" id="cd06993">
    <property type="entry name" value="cupin_CENP-C_C"/>
    <property type="match status" value="1"/>
</dbReference>
<proteinExistence type="inferred from homology"/>
<evidence type="ECO:0000256" key="7">
    <source>
        <dbReference type="SAM" id="MobiDB-lite"/>
    </source>
</evidence>
<dbReference type="InterPro" id="IPR011051">
    <property type="entry name" value="RmlC_Cupin_sf"/>
</dbReference>
<keyword evidence="4" id="KW-0539">Nucleus</keyword>
<name>A0A9W8IWT8_9AGAR</name>
<evidence type="ECO:0000256" key="5">
    <source>
        <dbReference type="ARBA" id="ARBA00057947"/>
    </source>
</evidence>
<keyword evidence="3" id="KW-0238">DNA-binding</keyword>
<feature type="region of interest" description="Disordered" evidence="7">
    <location>
        <begin position="1"/>
        <end position="27"/>
    </location>
</feature>
<dbReference type="PANTHER" id="PTHR16684">
    <property type="entry name" value="CENTROMERE PROTEIN C"/>
    <property type="match status" value="1"/>
</dbReference>
<dbReference type="AlphaFoldDB" id="A0A9W8IWT8"/>
<evidence type="ECO:0000256" key="3">
    <source>
        <dbReference type="ARBA" id="ARBA00023125"/>
    </source>
</evidence>
<dbReference type="GO" id="GO:0051455">
    <property type="term" value="P:spindle attachment to meiosis I kinetochore"/>
    <property type="evidence" value="ECO:0007669"/>
    <property type="project" value="TreeGrafter"/>
</dbReference>
<organism evidence="9 10">
    <name type="scientific">Candolleomyces eurysporus</name>
    <dbReference type="NCBI Taxonomy" id="2828524"/>
    <lineage>
        <taxon>Eukaryota</taxon>
        <taxon>Fungi</taxon>
        <taxon>Dikarya</taxon>
        <taxon>Basidiomycota</taxon>
        <taxon>Agaricomycotina</taxon>
        <taxon>Agaricomycetes</taxon>
        <taxon>Agaricomycetidae</taxon>
        <taxon>Agaricales</taxon>
        <taxon>Agaricineae</taxon>
        <taxon>Psathyrellaceae</taxon>
        <taxon>Candolleomyces</taxon>
    </lineage>
</organism>
<reference evidence="9" key="1">
    <citation type="submission" date="2022-06" db="EMBL/GenBank/DDBJ databases">
        <title>Genome Sequence of Candolleomyces eurysporus.</title>
        <authorList>
            <person name="Buettner E."/>
        </authorList>
    </citation>
    <scope>NUCLEOTIDE SEQUENCE</scope>
    <source>
        <strain evidence="9">VTCC 930004</strain>
    </source>
</reference>
<feature type="compositionally biased region" description="Low complexity" evidence="7">
    <location>
        <begin position="1"/>
        <end position="13"/>
    </location>
</feature>
<dbReference type="GO" id="GO:0019237">
    <property type="term" value="F:centromeric DNA binding"/>
    <property type="evidence" value="ECO:0007669"/>
    <property type="project" value="InterPro"/>
</dbReference>
<feature type="region of interest" description="Disordered" evidence="7">
    <location>
        <begin position="223"/>
        <end position="255"/>
    </location>
</feature>
<dbReference type="InterPro" id="IPR028386">
    <property type="entry name" value="CENP-C/Mif2/cnp3"/>
</dbReference>
<dbReference type="Gene3D" id="2.60.120.10">
    <property type="entry name" value="Jelly Rolls"/>
    <property type="match status" value="1"/>
</dbReference>
<dbReference type="FunFam" id="2.60.120.10:FF:000033">
    <property type="entry name" value="Centromere protein C 1"/>
    <property type="match status" value="1"/>
</dbReference>
<comment type="function">
    <text evidence="5">Component of the kinetochore, a multiprotein complex that assembles on centromeric DNA and attaches chromosomes to spindle microtubules, mediating chromosome segregation and sister chromatid segregation during meiosis and mitosis. Component of the inner kinetochore constitutive centromere-associated network (CCAN), which serves as a structural platform for outer kinetochore assembly.</text>
</comment>
<evidence type="ECO:0000256" key="1">
    <source>
        <dbReference type="ARBA" id="ARBA00004123"/>
    </source>
</evidence>
<dbReference type="Proteomes" id="UP001140091">
    <property type="component" value="Unassembled WGS sequence"/>
</dbReference>
<protein>
    <recommendedName>
        <fullName evidence="6">CENP-C homolog</fullName>
    </recommendedName>
</protein>
<evidence type="ECO:0000313" key="10">
    <source>
        <dbReference type="Proteomes" id="UP001140091"/>
    </source>
</evidence>
<evidence type="ECO:0000256" key="2">
    <source>
        <dbReference type="ARBA" id="ARBA00010291"/>
    </source>
</evidence>
<dbReference type="PANTHER" id="PTHR16684:SF11">
    <property type="entry name" value="CENTROMERE PROTEIN C"/>
    <property type="match status" value="1"/>
</dbReference>
<dbReference type="GO" id="GO:0000776">
    <property type="term" value="C:kinetochore"/>
    <property type="evidence" value="ECO:0007669"/>
    <property type="project" value="InterPro"/>
</dbReference>
<dbReference type="InterPro" id="IPR014710">
    <property type="entry name" value="RmlC-like_jellyroll"/>
</dbReference>
<dbReference type="GO" id="GO:0051315">
    <property type="term" value="P:attachment of mitotic spindle microtubules to kinetochore"/>
    <property type="evidence" value="ECO:0007669"/>
    <property type="project" value="TreeGrafter"/>
</dbReference>
<evidence type="ECO:0000259" key="8">
    <source>
        <dbReference type="Pfam" id="PF11699"/>
    </source>
</evidence>
<evidence type="ECO:0000256" key="6">
    <source>
        <dbReference type="ARBA" id="ARBA00075033"/>
    </source>
</evidence>
<dbReference type="Pfam" id="PF11699">
    <property type="entry name" value="CENP-C_C"/>
    <property type="match status" value="1"/>
</dbReference>
<dbReference type="SUPFAM" id="SSF51182">
    <property type="entry name" value="RmlC-like cupins"/>
    <property type="match status" value="1"/>
</dbReference>
<accession>A0A9W8IWT8</accession>
<dbReference type="OrthoDB" id="1939643at2759"/>
<feature type="region of interest" description="Disordered" evidence="7">
    <location>
        <begin position="53"/>
        <end position="72"/>
    </location>
</feature>
<dbReference type="GO" id="GO:0005634">
    <property type="term" value="C:nucleus"/>
    <property type="evidence" value="ECO:0007669"/>
    <property type="project" value="UniProtKB-SubCell"/>
</dbReference>
<dbReference type="EMBL" id="JANBPK010001655">
    <property type="protein sequence ID" value="KAJ2921193.1"/>
    <property type="molecule type" value="Genomic_DNA"/>
</dbReference>
<evidence type="ECO:0000313" key="9">
    <source>
        <dbReference type="EMBL" id="KAJ2921193.1"/>
    </source>
</evidence>
<keyword evidence="10" id="KW-1185">Reference proteome</keyword>
<gene>
    <name evidence="9" type="ORF">H1R20_g15903</name>
</gene>
<dbReference type="InterPro" id="IPR025974">
    <property type="entry name" value="Mif2/CENP-C_cupin"/>
</dbReference>
<evidence type="ECO:0000256" key="4">
    <source>
        <dbReference type="ARBA" id="ARBA00023242"/>
    </source>
</evidence>
<comment type="similarity">
    <text evidence="2">Belongs to the CENP-C/MIF2 family.</text>
</comment>